<organism evidence="1 2">
    <name type="scientific">Acidiferrimicrobium australe</name>
    <dbReference type="NCBI Taxonomy" id="2664430"/>
    <lineage>
        <taxon>Bacteria</taxon>
        <taxon>Bacillati</taxon>
        <taxon>Actinomycetota</taxon>
        <taxon>Acidimicrobiia</taxon>
        <taxon>Acidimicrobiales</taxon>
        <taxon>Acidimicrobiaceae</taxon>
        <taxon>Acidiferrimicrobium</taxon>
    </lineage>
</organism>
<accession>A0ABW9QY91</accession>
<comment type="caution">
    <text evidence="1">The sequence shown here is derived from an EMBL/GenBank/DDBJ whole genome shotgun (WGS) entry which is preliminary data.</text>
</comment>
<evidence type="ECO:0000313" key="1">
    <source>
        <dbReference type="EMBL" id="MST34521.1"/>
    </source>
</evidence>
<sequence>MPDRSTPQPPDVNQLVADAERALKDGAYVAVGLGVLAFQRAAVQRRQVVKRIERRRAAWQEHAGSGPLDRPMSRVVDQLGDATVALSSRLDEVGRSLAANADSTRAQLRELARSVDEAVTP</sequence>
<proteinExistence type="predicted"/>
<gene>
    <name evidence="1" type="ORF">GHK86_17560</name>
</gene>
<feature type="non-terminal residue" evidence="1">
    <location>
        <position position="121"/>
    </location>
</feature>
<dbReference type="EMBL" id="WJHE01001051">
    <property type="protein sequence ID" value="MST34521.1"/>
    <property type="molecule type" value="Genomic_DNA"/>
</dbReference>
<reference evidence="1 2" key="1">
    <citation type="submission" date="2019-11" db="EMBL/GenBank/DDBJ databases">
        <title>Acidiferrimicrobium australis gen. nov., sp. nov., an acidophilic and obligately heterotrophic, member of the Actinobacteria that catalyses dissimilatory oxido- reduction of iron isolated from metal-rich acidic water in Chile.</title>
        <authorList>
            <person name="Gonzalez D."/>
            <person name="Huber K."/>
            <person name="Hedrich S."/>
            <person name="Rojas-Villalobos C."/>
            <person name="Quatrini R."/>
            <person name="Dinamarca M.A."/>
            <person name="Schwarz A."/>
            <person name="Canales C."/>
            <person name="Nancucheo I."/>
        </authorList>
    </citation>
    <scope>NUCLEOTIDE SEQUENCE [LARGE SCALE GENOMIC DNA]</scope>
    <source>
        <strain evidence="1 2">USS-CCA1</strain>
    </source>
</reference>
<evidence type="ECO:0000313" key="2">
    <source>
        <dbReference type="Proteomes" id="UP000437736"/>
    </source>
</evidence>
<name>A0ABW9QY91_9ACTN</name>
<dbReference type="Proteomes" id="UP000437736">
    <property type="component" value="Unassembled WGS sequence"/>
</dbReference>
<keyword evidence="2" id="KW-1185">Reference proteome</keyword>
<protein>
    <submittedName>
        <fullName evidence="1">Uncharacterized protein</fullName>
    </submittedName>
</protein>